<protein>
    <recommendedName>
        <fullName evidence="4">PH domain-containing protein</fullName>
    </recommendedName>
</protein>
<dbReference type="RefSeq" id="WP_274046532.1">
    <property type="nucleotide sequence ID" value="NZ_JANCPR020000020.1"/>
</dbReference>
<organism evidence="2 3">
    <name type="scientific">Streptomyces iconiensis</name>
    <dbReference type="NCBI Taxonomy" id="1384038"/>
    <lineage>
        <taxon>Bacteria</taxon>
        <taxon>Bacillati</taxon>
        <taxon>Actinomycetota</taxon>
        <taxon>Actinomycetes</taxon>
        <taxon>Kitasatosporales</taxon>
        <taxon>Streptomycetaceae</taxon>
        <taxon>Streptomyces</taxon>
    </lineage>
</organism>
<feature type="transmembrane region" description="Helical" evidence="1">
    <location>
        <begin position="51"/>
        <end position="70"/>
    </location>
</feature>
<evidence type="ECO:0000256" key="1">
    <source>
        <dbReference type="SAM" id="Phobius"/>
    </source>
</evidence>
<dbReference type="Proteomes" id="UP001214441">
    <property type="component" value="Unassembled WGS sequence"/>
</dbReference>
<comment type="caution">
    <text evidence="2">The sequence shown here is derived from an EMBL/GenBank/DDBJ whole genome shotgun (WGS) entry which is preliminary data.</text>
</comment>
<name>A0ABT6ZZW7_9ACTN</name>
<dbReference type="EMBL" id="JANCPR020000020">
    <property type="protein sequence ID" value="MDJ1134382.1"/>
    <property type="molecule type" value="Genomic_DNA"/>
</dbReference>
<accession>A0ABT6ZZW7</accession>
<reference evidence="2 3" key="1">
    <citation type="submission" date="2023-05" db="EMBL/GenBank/DDBJ databases">
        <title>Streptantibioticus silvisoli sp. nov., acidotolerant actinomycetes 1 from pine litter.</title>
        <authorList>
            <person name="Swiecimska M."/>
            <person name="Golinska P."/>
            <person name="Sangal V."/>
            <person name="Wachnowicz B."/>
            <person name="Goodfellow M."/>
        </authorList>
    </citation>
    <scope>NUCLEOTIDE SEQUENCE [LARGE SCALE GENOMIC DNA]</scope>
    <source>
        <strain evidence="2 3">DSM 42109</strain>
    </source>
</reference>
<keyword evidence="3" id="KW-1185">Reference proteome</keyword>
<proteinExistence type="predicted"/>
<keyword evidence="1" id="KW-1133">Transmembrane helix</keyword>
<keyword evidence="1" id="KW-0472">Membrane</keyword>
<feature type="transmembrane region" description="Helical" evidence="1">
    <location>
        <begin position="22"/>
        <end position="39"/>
    </location>
</feature>
<gene>
    <name evidence="2" type="ORF">NMN56_020920</name>
</gene>
<evidence type="ECO:0000313" key="2">
    <source>
        <dbReference type="EMBL" id="MDJ1134382.1"/>
    </source>
</evidence>
<keyword evidence="1" id="KW-0812">Transmembrane</keyword>
<evidence type="ECO:0008006" key="4">
    <source>
        <dbReference type="Google" id="ProtNLM"/>
    </source>
</evidence>
<sequence>MEHSYGSRCGERVEDPRWVTEVRWVGVGGAVVLGTLLAVDAGYGRLTWPRCALWAGLALLLCLVLLPPRITAGRGWIASRGVLVERRVRTDRLVAFHWDEGSGGAVRRVILHDTAGTRLELDVGVLTATPALWLLLEEGAREALRNGTLTRGSAALTRLANRVEQETVRAVLMASGLEETPRRLG</sequence>
<evidence type="ECO:0000313" key="3">
    <source>
        <dbReference type="Proteomes" id="UP001214441"/>
    </source>
</evidence>